<proteinExistence type="predicted"/>
<dbReference type="AlphaFoldDB" id="A0A166MVH4"/>
<gene>
    <name evidence="1" type="ORF">FIBSPDRAFT_1042170</name>
</gene>
<keyword evidence="2" id="KW-1185">Reference proteome</keyword>
<dbReference type="Proteomes" id="UP000076532">
    <property type="component" value="Unassembled WGS sequence"/>
</dbReference>
<dbReference type="Gene3D" id="3.30.470.20">
    <property type="entry name" value="ATP-grasp fold, B domain"/>
    <property type="match status" value="1"/>
</dbReference>
<organism evidence="1 2">
    <name type="scientific">Athelia psychrophila</name>
    <dbReference type="NCBI Taxonomy" id="1759441"/>
    <lineage>
        <taxon>Eukaryota</taxon>
        <taxon>Fungi</taxon>
        <taxon>Dikarya</taxon>
        <taxon>Basidiomycota</taxon>
        <taxon>Agaricomycotina</taxon>
        <taxon>Agaricomycetes</taxon>
        <taxon>Agaricomycetidae</taxon>
        <taxon>Atheliales</taxon>
        <taxon>Atheliaceae</taxon>
        <taxon>Athelia</taxon>
    </lineage>
</organism>
<evidence type="ECO:0000313" key="2">
    <source>
        <dbReference type="Proteomes" id="UP000076532"/>
    </source>
</evidence>
<evidence type="ECO:0000313" key="1">
    <source>
        <dbReference type="EMBL" id="KZP24362.1"/>
    </source>
</evidence>
<accession>A0A166MVH4</accession>
<name>A0A166MVH4_9AGAM</name>
<reference evidence="1 2" key="1">
    <citation type="journal article" date="2016" name="Mol. Biol. Evol.">
        <title>Comparative Genomics of Early-Diverging Mushroom-Forming Fungi Provides Insights into the Origins of Lignocellulose Decay Capabilities.</title>
        <authorList>
            <person name="Nagy L.G."/>
            <person name="Riley R."/>
            <person name="Tritt A."/>
            <person name="Adam C."/>
            <person name="Daum C."/>
            <person name="Floudas D."/>
            <person name="Sun H."/>
            <person name="Yadav J.S."/>
            <person name="Pangilinan J."/>
            <person name="Larsson K.H."/>
            <person name="Matsuura K."/>
            <person name="Barry K."/>
            <person name="Labutti K."/>
            <person name="Kuo R."/>
            <person name="Ohm R.A."/>
            <person name="Bhattacharya S.S."/>
            <person name="Shirouzu T."/>
            <person name="Yoshinaga Y."/>
            <person name="Martin F.M."/>
            <person name="Grigoriev I.V."/>
            <person name="Hibbett D.S."/>
        </authorList>
    </citation>
    <scope>NUCLEOTIDE SEQUENCE [LARGE SCALE GENOMIC DNA]</scope>
    <source>
        <strain evidence="1 2">CBS 109695</strain>
    </source>
</reference>
<sequence>MIKALDCGGERRTRVVRVEEDIEEAFKRPAVSREGAIWTRWMHIEVHIVGDATETGPPVRTTAQLAAAVFQKVAEMAPSTTFHQATKSS</sequence>
<protein>
    <submittedName>
        <fullName evidence="1">Uncharacterized protein</fullName>
    </submittedName>
</protein>
<dbReference type="EMBL" id="KV417526">
    <property type="protein sequence ID" value="KZP24362.1"/>
    <property type="molecule type" value="Genomic_DNA"/>
</dbReference>